<keyword evidence="2" id="KW-1185">Reference proteome</keyword>
<dbReference type="EMBL" id="JBHFFA010000004">
    <property type="protein sequence ID" value="KAL2629693.1"/>
    <property type="molecule type" value="Genomic_DNA"/>
</dbReference>
<gene>
    <name evidence="1" type="ORF">R1flu_014379</name>
</gene>
<dbReference type="AlphaFoldDB" id="A0ABD1YGA5"/>
<evidence type="ECO:0000313" key="2">
    <source>
        <dbReference type="Proteomes" id="UP001605036"/>
    </source>
</evidence>
<organism evidence="1 2">
    <name type="scientific">Riccia fluitans</name>
    <dbReference type="NCBI Taxonomy" id="41844"/>
    <lineage>
        <taxon>Eukaryota</taxon>
        <taxon>Viridiplantae</taxon>
        <taxon>Streptophyta</taxon>
        <taxon>Embryophyta</taxon>
        <taxon>Marchantiophyta</taxon>
        <taxon>Marchantiopsida</taxon>
        <taxon>Marchantiidae</taxon>
        <taxon>Marchantiales</taxon>
        <taxon>Ricciaceae</taxon>
        <taxon>Riccia</taxon>
    </lineage>
</organism>
<sequence length="93" mass="11169">MDKILEIYKEWQDSSTLLRDLEVIPDERTPQEKKKAEAEEIARRIREVITPRELWNLLRPQSKTVWSPAHLLFQLCYFPGHLFYGYNSVQHDI</sequence>
<evidence type="ECO:0000313" key="1">
    <source>
        <dbReference type="EMBL" id="KAL2629693.1"/>
    </source>
</evidence>
<reference evidence="1 2" key="1">
    <citation type="submission" date="2024-09" db="EMBL/GenBank/DDBJ databases">
        <title>Chromosome-scale assembly of Riccia fluitans.</title>
        <authorList>
            <person name="Paukszto L."/>
            <person name="Sawicki J."/>
            <person name="Karawczyk K."/>
            <person name="Piernik-Szablinska J."/>
            <person name="Szczecinska M."/>
            <person name="Mazdziarz M."/>
        </authorList>
    </citation>
    <scope>NUCLEOTIDE SEQUENCE [LARGE SCALE GENOMIC DNA]</scope>
    <source>
        <strain evidence="1">Rf_01</strain>
        <tissue evidence="1">Aerial parts of the thallus</tissue>
    </source>
</reference>
<protein>
    <submittedName>
        <fullName evidence="1">Uncharacterized protein</fullName>
    </submittedName>
</protein>
<dbReference type="Proteomes" id="UP001605036">
    <property type="component" value="Unassembled WGS sequence"/>
</dbReference>
<proteinExistence type="predicted"/>
<name>A0ABD1YGA5_9MARC</name>
<accession>A0ABD1YGA5</accession>
<comment type="caution">
    <text evidence="1">The sequence shown here is derived from an EMBL/GenBank/DDBJ whole genome shotgun (WGS) entry which is preliminary data.</text>
</comment>